<reference evidence="1 2" key="1">
    <citation type="journal article" date="2018" name="Front. Plant Sci.">
        <title>Red Clover (Trifolium pratense) and Zigzag Clover (T. medium) - A Picture of Genomic Similarities and Differences.</title>
        <authorList>
            <person name="Dluhosova J."/>
            <person name="Istvanek J."/>
            <person name="Nedelnik J."/>
            <person name="Repkova J."/>
        </authorList>
    </citation>
    <scope>NUCLEOTIDE SEQUENCE [LARGE SCALE GENOMIC DNA]</scope>
    <source>
        <strain evidence="2">cv. 10/8</strain>
        <tissue evidence="1">Leaf</tissue>
    </source>
</reference>
<protein>
    <submittedName>
        <fullName evidence="1">Uncharacterized protein</fullName>
    </submittedName>
</protein>
<evidence type="ECO:0000313" key="1">
    <source>
        <dbReference type="EMBL" id="MCH85363.1"/>
    </source>
</evidence>
<dbReference type="EMBL" id="LXQA010008367">
    <property type="protein sequence ID" value="MCH85363.1"/>
    <property type="molecule type" value="Genomic_DNA"/>
</dbReference>
<accession>A0A392MDY8</accession>
<comment type="caution">
    <text evidence="1">The sequence shown here is derived from an EMBL/GenBank/DDBJ whole genome shotgun (WGS) entry which is preliminary data.</text>
</comment>
<organism evidence="1 2">
    <name type="scientific">Trifolium medium</name>
    <dbReference type="NCBI Taxonomy" id="97028"/>
    <lineage>
        <taxon>Eukaryota</taxon>
        <taxon>Viridiplantae</taxon>
        <taxon>Streptophyta</taxon>
        <taxon>Embryophyta</taxon>
        <taxon>Tracheophyta</taxon>
        <taxon>Spermatophyta</taxon>
        <taxon>Magnoliopsida</taxon>
        <taxon>eudicotyledons</taxon>
        <taxon>Gunneridae</taxon>
        <taxon>Pentapetalae</taxon>
        <taxon>rosids</taxon>
        <taxon>fabids</taxon>
        <taxon>Fabales</taxon>
        <taxon>Fabaceae</taxon>
        <taxon>Papilionoideae</taxon>
        <taxon>50 kb inversion clade</taxon>
        <taxon>NPAAA clade</taxon>
        <taxon>Hologalegina</taxon>
        <taxon>IRL clade</taxon>
        <taxon>Trifolieae</taxon>
        <taxon>Trifolium</taxon>
    </lineage>
</organism>
<gene>
    <name evidence="1" type="ORF">A2U01_0006208</name>
</gene>
<dbReference type="Proteomes" id="UP000265520">
    <property type="component" value="Unassembled WGS sequence"/>
</dbReference>
<keyword evidence="2" id="KW-1185">Reference proteome</keyword>
<name>A0A392MDY8_9FABA</name>
<dbReference type="AlphaFoldDB" id="A0A392MDY8"/>
<evidence type="ECO:0000313" key="2">
    <source>
        <dbReference type="Proteomes" id="UP000265520"/>
    </source>
</evidence>
<proteinExistence type="predicted"/>
<sequence>MGGDAGAPTLKLVRGGVRYPSTTYLSTILGPRKTVMHIAFLYMPMFIHLQDTLPLLT</sequence>